<organism evidence="7 8">
    <name type="scientific">Arabis nemorensis</name>
    <dbReference type="NCBI Taxonomy" id="586526"/>
    <lineage>
        <taxon>Eukaryota</taxon>
        <taxon>Viridiplantae</taxon>
        <taxon>Streptophyta</taxon>
        <taxon>Embryophyta</taxon>
        <taxon>Tracheophyta</taxon>
        <taxon>Spermatophyta</taxon>
        <taxon>Magnoliopsida</taxon>
        <taxon>eudicotyledons</taxon>
        <taxon>Gunneridae</taxon>
        <taxon>Pentapetalae</taxon>
        <taxon>rosids</taxon>
        <taxon>malvids</taxon>
        <taxon>Brassicales</taxon>
        <taxon>Brassicaceae</taxon>
        <taxon>Arabideae</taxon>
        <taxon>Arabis</taxon>
    </lineage>
</organism>
<comment type="caution">
    <text evidence="7">The sequence shown here is derived from an EMBL/GenBank/DDBJ whole genome shotgun (WGS) entry which is preliminary data.</text>
</comment>
<dbReference type="GO" id="GO:0060320">
    <property type="term" value="P:rejection of self pollen"/>
    <property type="evidence" value="ECO:0007669"/>
    <property type="project" value="UniProtKB-KW"/>
</dbReference>
<evidence type="ECO:0000313" key="8">
    <source>
        <dbReference type="Proteomes" id="UP000489600"/>
    </source>
</evidence>
<gene>
    <name evidence="7" type="ORF">ANE_LOCUS24610</name>
</gene>
<dbReference type="AlphaFoldDB" id="A0A565CKW4"/>
<dbReference type="Pfam" id="PF05938">
    <property type="entry name" value="Self-incomp_S1"/>
    <property type="match status" value="1"/>
</dbReference>
<evidence type="ECO:0000256" key="3">
    <source>
        <dbReference type="ARBA" id="ARBA00022471"/>
    </source>
</evidence>
<dbReference type="PANTHER" id="PTHR31232:SF83">
    <property type="entry name" value="S-PROTEIN HOMOLOG"/>
    <property type="match status" value="1"/>
</dbReference>
<dbReference type="GO" id="GO:0005576">
    <property type="term" value="C:extracellular region"/>
    <property type="evidence" value="ECO:0007669"/>
    <property type="project" value="UniProtKB-SubCell"/>
</dbReference>
<dbReference type="InterPro" id="IPR010264">
    <property type="entry name" value="Self-incomp_S1"/>
</dbReference>
<dbReference type="PANTHER" id="PTHR31232">
    <property type="match status" value="1"/>
</dbReference>
<evidence type="ECO:0000256" key="4">
    <source>
        <dbReference type="ARBA" id="ARBA00022525"/>
    </source>
</evidence>
<dbReference type="Proteomes" id="UP000489600">
    <property type="component" value="Unassembled WGS sequence"/>
</dbReference>
<evidence type="ECO:0000256" key="5">
    <source>
        <dbReference type="ARBA" id="ARBA00022729"/>
    </source>
</evidence>
<keyword evidence="4 6" id="KW-0964">Secreted</keyword>
<comment type="subcellular location">
    <subcellularLocation>
        <location evidence="1 6">Secreted</location>
    </subcellularLocation>
</comment>
<name>A0A565CKW4_9BRAS</name>
<keyword evidence="5 6" id="KW-0732">Signal</keyword>
<comment type="similarity">
    <text evidence="2 6">Belongs to the plant self-incompatibility (S1) protein family.</text>
</comment>
<evidence type="ECO:0000256" key="6">
    <source>
        <dbReference type="RuleBase" id="RU367044"/>
    </source>
</evidence>
<proteinExistence type="inferred from homology"/>
<accession>A0A565CKW4</accession>
<keyword evidence="8" id="KW-1185">Reference proteome</keyword>
<protein>
    <recommendedName>
        <fullName evidence="6">S-protein homolog</fullName>
    </recommendedName>
</protein>
<reference evidence="7" key="1">
    <citation type="submission" date="2019-07" db="EMBL/GenBank/DDBJ databases">
        <authorList>
            <person name="Dittberner H."/>
        </authorList>
    </citation>
    <scope>NUCLEOTIDE SEQUENCE [LARGE SCALE GENOMIC DNA]</scope>
</reference>
<keyword evidence="3 6" id="KW-0713">Self-incompatibility</keyword>
<evidence type="ECO:0000313" key="7">
    <source>
        <dbReference type="EMBL" id="VVB14166.1"/>
    </source>
</evidence>
<feature type="signal peptide" evidence="6">
    <location>
        <begin position="1"/>
        <end position="34"/>
    </location>
</feature>
<feature type="chain" id="PRO_5025086382" description="S-protein homolog" evidence="6">
    <location>
        <begin position="35"/>
        <end position="174"/>
    </location>
</feature>
<sequence length="174" mass="20312">MGFGLKISSRFRLATAFTWCLLIALDCMPSTTLAARFEIRNEIAKYPGRNRNLAVECWSANDKLAKHELKPGQSKSWSFTPVFVKIPFLYTYFECKFFTAFSSPYGQIATVFAGERNFRWKCDNPEEEQCIWAVKRGLYLRKITIDNKGERLYEDELRMSWIGATNYHLHQENP</sequence>
<dbReference type="EMBL" id="CABITT030000008">
    <property type="protein sequence ID" value="VVB14166.1"/>
    <property type="molecule type" value="Genomic_DNA"/>
</dbReference>
<evidence type="ECO:0000256" key="2">
    <source>
        <dbReference type="ARBA" id="ARBA00005581"/>
    </source>
</evidence>
<dbReference type="OrthoDB" id="1021310at2759"/>
<evidence type="ECO:0000256" key="1">
    <source>
        <dbReference type="ARBA" id="ARBA00004613"/>
    </source>
</evidence>